<keyword evidence="5" id="KW-0418">Kinase</keyword>
<dbReference type="InterPro" id="IPR016188">
    <property type="entry name" value="PurM-like_N"/>
</dbReference>
<reference evidence="13 14" key="1">
    <citation type="submission" date="2018-03" db="EMBL/GenBank/DDBJ databases">
        <title>Genomic Encyclopedia of Archaeal and Bacterial Type Strains, Phase II (KMG-II): from individual species to whole genera.</title>
        <authorList>
            <person name="Goeker M."/>
        </authorList>
    </citation>
    <scope>NUCLEOTIDE SEQUENCE [LARGE SCALE GENOMIC DNA]</scope>
    <source>
        <strain evidence="13 14">DSM 100673</strain>
    </source>
</reference>
<evidence type="ECO:0000256" key="4">
    <source>
        <dbReference type="ARBA" id="ARBA00022741"/>
    </source>
</evidence>
<evidence type="ECO:0000256" key="5">
    <source>
        <dbReference type="ARBA" id="ARBA00022777"/>
    </source>
</evidence>
<dbReference type="GO" id="GO:0019646">
    <property type="term" value="P:aerobic electron transport chain"/>
    <property type="evidence" value="ECO:0007669"/>
    <property type="project" value="TreeGrafter"/>
</dbReference>
<dbReference type="InterPro" id="IPR023753">
    <property type="entry name" value="FAD/NAD-binding_dom"/>
</dbReference>
<dbReference type="Gene3D" id="3.90.650.10">
    <property type="entry name" value="PurM-like C-terminal domain"/>
    <property type="match status" value="1"/>
</dbReference>
<dbReference type="AlphaFoldDB" id="A0A2P8FJX3"/>
<organism evidence="13 14">
    <name type="scientific">Shimia abyssi</name>
    <dbReference type="NCBI Taxonomy" id="1662395"/>
    <lineage>
        <taxon>Bacteria</taxon>
        <taxon>Pseudomonadati</taxon>
        <taxon>Pseudomonadota</taxon>
        <taxon>Alphaproteobacteria</taxon>
        <taxon>Rhodobacterales</taxon>
        <taxon>Roseobacteraceae</taxon>
    </lineage>
</organism>
<dbReference type="NCBIfam" id="TIGR00476">
    <property type="entry name" value="selD"/>
    <property type="match status" value="1"/>
</dbReference>
<sequence length="724" mass="75092">MMTPPPVQLTRDLVMIGGGHSHALVLRKWGMNPLPGVRLTLINPGPTAPYSGMLPGHIAGHYTRDELDIDLVKLARFAGARLIMAPAQAIDPKAKTITVKGRGEIGYDVAAIDIGIHAEMPGIDGFSAHAIGAKPLDIYASRWATFLEQAASGAAAPKVAVIGGGVAGSELALAMAFALKKRGVEPRVTVIEAGPEITARTKAAERHLRSAMKRWGVTALTNTRVKRISAEAVHLGDGQSVESHFTVGAAGAFAHGWLAECDLPMTEDGFVRVNECLQVLGHEDLFASGDCAHMGETPRPKAGVFAVRSAPVLAENLRAVLMGAPVRPFRPQQDYLKLISLGGKVALAEKWGKSLAGPLLWRWKDQIDQKFMNQFRDLPAMAPPPAPRDMALGAETAQVLCGGCGSKVGPGALSNALKAAPWIGRADVLTGPGDDAAVLQVGTARQVITTDHLRGFTEDFGLMARIATVHALGDVWSMGAKPQAALMSVTLPRMSATLQARTLAEIMHEAGAVLSGVGAEIVGGHTTMGSELVLGLTVTGLVEGEAITNAGARAGDALVLSRPIGAGTVLAAEMQGKARGADVRALLQEMARPQGDVADILQNAHAMTDVTGFGLAGHLWAICRASGVVAELDLEAVPVYAGALELAAAGVRSTVWQDNLDAAPVFGDSGARGALLHDPQTAGGLLAAVAAKEAETLVAALRAQGHDAAVIGHLVEGAPAVILS</sequence>
<feature type="domain" description="PurM-like C-terminal" evidence="11">
    <location>
        <begin position="553"/>
        <end position="718"/>
    </location>
</feature>
<keyword evidence="3" id="KW-0808">Transferase</keyword>
<keyword evidence="6" id="KW-0274">FAD</keyword>
<evidence type="ECO:0000256" key="7">
    <source>
        <dbReference type="ARBA" id="ARBA00022840"/>
    </source>
</evidence>
<keyword evidence="7" id="KW-0067">ATP-binding</keyword>
<evidence type="ECO:0000259" key="11">
    <source>
        <dbReference type="Pfam" id="PF02769"/>
    </source>
</evidence>
<dbReference type="InterPro" id="IPR051169">
    <property type="entry name" value="NADH-Q_oxidoreductase"/>
</dbReference>
<dbReference type="NCBIfam" id="TIGR03169">
    <property type="entry name" value="Nterm_to_SelD"/>
    <property type="match status" value="1"/>
</dbReference>
<dbReference type="RefSeq" id="WP_341477139.1">
    <property type="nucleotide sequence ID" value="NZ_PYGJ01000001.1"/>
</dbReference>
<dbReference type="SUPFAM" id="SSF55326">
    <property type="entry name" value="PurM N-terminal domain-like"/>
    <property type="match status" value="1"/>
</dbReference>
<dbReference type="Proteomes" id="UP000240418">
    <property type="component" value="Unassembled WGS sequence"/>
</dbReference>
<dbReference type="InterPro" id="IPR036921">
    <property type="entry name" value="PurM-like_N_sf"/>
</dbReference>
<evidence type="ECO:0000256" key="2">
    <source>
        <dbReference type="ARBA" id="ARBA00022630"/>
    </source>
</evidence>
<feature type="domain" description="PurM-like N-terminal" evidence="10">
    <location>
        <begin position="433"/>
        <end position="542"/>
    </location>
</feature>
<evidence type="ECO:0000256" key="9">
    <source>
        <dbReference type="ARBA" id="ARBA00023266"/>
    </source>
</evidence>
<dbReference type="EMBL" id="PYGJ01000001">
    <property type="protein sequence ID" value="PSL22022.1"/>
    <property type="molecule type" value="Genomic_DNA"/>
</dbReference>
<keyword evidence="2" id="KW-0285">Flavoprotein</keyword>
<dbReference type="SUPFAM" id="SSF56042">
    <property type="entry name" value="PurM C-terminal domain-like"/>
    <property type="match status" value="1"/>
</dbReference>
<comment type="cofactor">
    <cofactor evidence="1">
        <name>FAD</name>
        <dbReference type="ChEBI" id="CHEBI:57692"/>
    </cofactor>
</comment>
<accession>A0A2P8FJX3</accession>
<keyword evidence="9" id="KW-0711">Selenium</keyword>
<evidence type="ECO:0000313" key="14">
    <source>
        <dbReference type="Proteomes" id="UP000240418"/>
    </source>
</evidence>
<protein>
    <submittedName>
        <fullName evidence="13">Selenophosphate synthase</fullName>
    </submittedName>
</protein>
<dbReference type="InterPro" id="IPR036676">
    <property type="entry name" value="PurM-like_C_sf"/>
</dbReference>
<dbReference type="InterPro" id="IPR010918">
    <property type="entry name" value="PurM-like_C_dom"/>
</dbReference>
<evidence type="ECO:0000256" key="6">
    <source>
        <dbReference type="ARBA" id="ARBA00022827"/>
    </source>
</evidence>
<dbReference type="GO" id="GO:0016301">
    <property type="term" value="F:kinase activity"/>
    <property type="evidence" value="ECO:0007669"/>
    <property type="project" value="UniProtKB-KW"/>
</dbReference>
<evidence type="ECO:0000313" key="13">
    <source>
        <dbReference type="EMBL" id="PSL22022.1"/>
    </source>
</evidence>
<comment type="caution">
    <text evidence="13">The sequence shown here is derived from an EMBL/GenBank/DDBJ whole genome shotgun (WGS) entry which is preliminary data.</text>
</comment>
<dbReference type="InterPro" id="IPR036188">
    <property type="entry name" value="FAD/NAD-bd_sf"/>
</dbReference>
<keyword evidence="8" id="KW-0560">Oxidoreductase</keyword>
<dbReference type="GO" id="GO:0003955">
    <property type="term" value="F:NAD(P)H dehydrogenase (quinone) activity"/>
    <property type="evidence" value="ECO:0007669"/>
    <property type="project" value="TreeGrafter"/>
</dbReference>
<proteinExistence type="predicted"/>
<dbReference type="Pfam" id="PF00586">
    <property type="entry name" value="AIRS"/>
    <property type="match status" value="1"/>
</dbReference>
<dbReference type="InterPro" id="IPR017584">
    <property type="entry name" value="Pyridine_nucleo_diS_OxRdtase_N"/>
</dbReference>
<keyword evidence="14" id="KW-1185">Reference proteome</keyword>
<name>A0A2P8FJX3_9RHOB</name>
<dbReference type="PANTHER" id="PTHR42913">
    <property type="entry name" value="APOPTOSIS-INDUCING FACTOR 1"/>
    <property type="match status" value="1"/>
</dbReference>
<dbReference type="Pfam" id="PF07992">
    <property type="entry name" value="Pyr_redox_2"/>
    <property type="match status" value="1"/>
</dbReference>
<dbReference type="Gene3D" id="3.50.50.100">
    <property type="match status" value="1"/>
</dbReference>
<dbReference type="Pfam" id="PF02769">
    <property type="entry name" value="AIRS_C"/>
    <property type="match status" value="1"/>
</dbReference>
<dbReference type="GO" id="GO:0005524">
    <property type="term" value="F:ATP binding"/>
    <property type="evidence" value="ECO:0007669"/>
    <property type="project" value="UniProtKB-KW"/>
</dbReference>
<dbReference type="PANTHER" id="PTHR42913:SF9">
    <property type="entry name" value="SLR1591 PROTEIN"/>
    <property type="match status" value="1"/>
</dbReference>
<dbReference type="CDD" id="cd02195">
    <property type="entry name" value="SelD"/>
    <property type="match status" value="1"/>
</dbReference>
<evidence type="ECO:0000256" key="3">
    <source>
        <dbReference type="ARBA" id="ARBA00022679"/>
    </source>
</evidence>
<gene>
    <name evidence="13" type="ORF">CLV88_101447</name>
</gene>
<evidence type="ECO:0000256" key="1">
    <source>
        <dbReference type="ARBA" id="ARBA00001974"/>
    </source>
</evidence>
<dbReference type="Gene3D" id="3.30.1330.10">
    <property type="entry name" value="PurM-like, N-terminal domain"/>
    <property type="match status" value="1"/>
</dbReference>
<dbReference type="SUPFAM" id="SSF51905">
    <property type="entry name" value="FAD/NAD(P)-binding domain"/>
    <property type="match status" value="2"/>
</dbReference>
<feature type="domain" description="FAD/NAD(P)-binding" evidence="12">
    <location>
        <begin position="12"/>
        <end position="302"/>
    </location>
</feature>
<keyword evidence="4" id="KW-0547">Nucleotide-binding</keyword>
<evidence type="ECO:0000259" key="12">
    <source>
        <dbReference type="Pfam" id="PF07992"/>
    </source>
</evidence>
<evidence type="ECO:0000256" key="8">
    <source>
        <dbReference type="ARBA" id="ARBA00023002"/>
    </source>
</evidence>
<evidence type="ECO:0000259" key="10">
    <source>
        <dbReference type="Pfam" id="PF00586"/>
    </source>
</evidence>
<dbReference type="InterPro" id="IPR004536">
    <property type="entry name" value="SPS/SelD"/>
</dbReference>